<dbReference type="Pfam" id="PF13579">
    <property type="entry name" value="Glyco_trans_4_4"/>
    <property type="match status" value="1"/>
</dbReference>
<dbReference type="RefSeq" id="WP_310320935.1">
    <property type="nucleotide sequence ID" value="NZ_JAVDWU010000011.1"/>
</dbReference>
<dbReference type="EMBL" id="JAVDWU010000011">
    <property type="protein sequence ID" value="MDR7152337.1"/>
    <property type="molecule type" value="Genomic_DNA"/>
</dbReference>
<keyword evidence="2" id="KW-0808">Transferase</keyword>
<dbReference type="Proteomes" id="UP001265700">
    <property type="component" value="Unassembled WGS sequence"/>
</dbReference>
<dbReference type="Gene3D" id="3.40.50.2000">
    <property type="entry name" value="Glycogen Phosphorylase B"/>
    <property type="match status" value="2"/>
</dbReference>
<evidence type="ECO:0000313" key="5">
    <source>
        <dbReference type="Proteomes" id="UP001265700"/>
    </source>
</evidence>
<dbReference type="SUPFAM" id="SSF53756">
    <property type="entry name" value="UDP-Glycosyltransferase/glycogen phosphorylase"/>
    <property type="match status" value="1"/>
</dbReference>
<name>A0ABU1WSR5_9BURK</name>
<gene>
    <name evidence="4" type="ORF">J2W49_004313</name>
</gene>
<dbReference type="PANTHER" id="PTHR12526">
    <property type="entry name" value="GLYCOSYLTRANSFERASE"/>
    <property type="match status" value="1"/>
</dbReference>
<reference evidence="4 5" key="1">
    <citation type="submission" date="2023-07" db="EMBL/GenBank/DDBJ databases">
        <title>Sorghum-associated microbial communities from plants grown in Nebraska, USA.</title>
        <authorList>
            <person name="Schachtman D."/>
        </authorList>
    </citation>
    <scope>NUCLEOTIDE SEQUENCE [LARGE SCALE GENOMIC DNA]</scope>
    <source>
        <strain evidence="4 5">4249</strain>
    </source>
</reference>
<dbReference type="InterPro" id="IPR028098">
    <property type="entry name" value="Glyco_trans_4-like_N"/>
</dbReference>
<evidence type="ECO:0000313" key="4">
    <source>
        <dbReference type="EMBL" id="MDR7152337.1"/>
    </source>
</evidence>
<proteinExistence type="predicted"/>
<comment type="caution">
    <text evidence="4">The sequence shown here is derived from an EMBL/GenBank/DDBJ whole genome shotgun (WGS) entry which is preliminary data.</text>
</comment>
<evidence type="ECO:0000259" key="3">
    <source>
        <dbReference type="Pfam" id="PF13579"/>
    </source>
</evidence>
<organism evidence="4 5">
    <name type="scientific">Hydrogenophaga palleronii</name>
    <dbReference type="NCBI Taxonomy" id="65655"/>
    <lineage>
        <taxon>Bacteria</taxon>
        <taxon>Pseudomonadati</taxon>
        <taxon>Pseudomonadota</taxon>
        <taxon>Betaproteobacteria</taxon>
        <taxon>Burkholderiales</taxon>
        <taxon>Comamonadaceae</taxon>
        <taxon>Hydrogenophaga</taxon>
    </lineage>
</organism>
<dbReference type="CDD" id="cd03794">
    <property type="entry name" value="GT4_WbuB-like"/>
    <property type="match status" value="1"/>
</dbReference>
<dbReference type="PANTHER" id="PTHR12526:SF629">
    <property type="entry name" value="TEICHURONIC ACID BIOSYNTHESIS GLYCOSYLTRANSFERASE TUAH-RELATED"/>
    <property type="match status" value="1"/>
</dbReference>
<keyword evidence="1" id="KW-0328">Glycosyltransferase</keyword>
<protein>
    <submittedName>
        <fullName evidence="4">Glycosyltransferase involved in cell wall biosynthesis</fullName>
    </submittedName>
</protein>
<feature type="domain" description="Glycosyltransferase subfamily 4-like N-terminal" evidence="3">
    <location>
        <begin position="24"/>
        <end position="172"/>
    </location>
</feature>
<evidence type="ECO:0000256" key="1">
    <source>
        <dbReference type="ARBA" id="ARBA00022676"/>
    </source>
</evidence>
<keyword evidence="5" id="KW-1185">Reference proteome</keyword>
<accession>A0ABU1WSR5</accession>
<evidence type="ECO:0000256" key="2">
    <source>
        <dbReference type="ARBA" id="ARBA00022679"/>
    </source>
</evidence>
<dbReference type="Pfam" id="PF13692">
    <property type="entry name" value="Glyco_trans_1_4"/>
    <property type="match status" value="1"/>
</dbReference>
<sequence>MKAKIVLIVLNDFTNDSRVLKEAISLQSLGHAVHVIALHGRDLSEHEVIDGIPVRRVKLVSRPWSKVKLVQLLKYFEFFFRALFYCRHADIVHCNDLNALPIGVAAKILNLGRVKVVYDAHEYEIHRVSPTRRVNIAVNYMLERILIRFADRVMTVSEAIANEYVRLYRIRKPSLVLNCPPFSESKKRDVFRDRFGIRQDQIIVLYQGGLSKGRGIEILLQAFSELLDDKVVFVVMGYGPLESLVLEYQIKDARVFFHPAVSPRELLDYTSSADYGVLFYEDNCLNHRYCSPNKMFEYLMAGIPVLSSNLVEMKRLIEQNNIGVVAESNDAEGFRRALASLQAMDYESLVSRVKTVRRRYCWEEQEKVLVEVYHDL</sequence>